<organism evidence="1 2">
    <name type="scientific">Winogradskyella vincentii</name>
    <dbReference type="NCBI Taxonomy" id="2877122"/>
    <lineage>
        <taxon>Bacteria</taxon>
        <taxon>Pseudomonadati</taxon>
        <taxon>Bacteroidota</taxon>
        <taxon>Flavobacteriia</taxon>
        <taxon>Flavobacteriales</taxon>
        <taxon>Flavobacteriaceae</taxon>
        <taxon>Winogradskyella</taxon>
    </lineage>
</organism>
<proteinExistence type="predicted"/>
<comment type="caution">
    <text evidence="1">The sequence shown here is derived from an EMBL/GenBank/DDBJ whole genome shotgun (WGS) entry which is preliminary data.</text>
</comment>
<reference evidence="2" key="1">
    <citation type="submission" date="2023-07" db="EMBL/GenBank/DDBJ databases">
        <authorList>
            <person name="Yue Y."/>
        </authorList>
    </citation>
    <scope>NUCLEOTIDE SEQUENCE [LARGE SCALE GENOMIC DNA]</scope>
    <source>
        <strain evidence="2">2Y89</strain>
    </source>
</reference>
<dbReference type="SUPFAM" id="SSF52540">
    <property type="entry name" value="P-loop containing nucleoside triphosphate hydrolases"/>
    <property type="match status" value="1"/>
</dbReference>
<accession>A0ABS7XXX3</accession>
<dbReference type="RefSeq" id="WP_224476842.1">
    <property type="nucleotide sequence ID" value="NZ_JAIUJS010000001.1"/>
</dbReference>
<dbReference type="InterPro" id="IPR027417">
    <property type="entry name" value="P-loop_NTPase"/>
</dbReference>
<dbReference type="Gene3D" id="3.40.50.300">
    <property type="entry name" value="P-loop containing nucleotide triphosphate hydrolases"/>
    <property type="match status" value="1"/>
</dbReference>
<dbReference type="Proteomes" id="UP001198402">
    <property type="component" value="Unassembled WGS sequence"/>
</dbReference>
<evidence type="ECO:0000313" key="1">
    <source>
        <dbReference type="EMBL" id="MCA0151875.1"/>
    </source>
</evidence>
<keyword evidence="2" id="KW-1185">Reference proteome</keyword>
<sequence>MKRTIINILGAGRSGTTMLDLMLGNDHKSFSLGEVHAWFRPFRKHHFYIDCNCGNKNCEFWKKIKDFNEQEFHKKAFDSLGVKFLVDSSKFLPWVIDVNLYYAKSEIETINLIIYKPIIDYVYSVWKRGEEIDVAIKRFKAYYQRFLESGIEAYSINYSELVENTEVVLNRVVTLTNQPKIENRSHFWKKDHHHLFGSGGIRKQVRKGTLVIKKDVKYSNEFNLVKEEIIGKIKLDRQLNYILQELRKIDINTTSRELGQKRLKKPLWYYQLKMKNKIKSILPE</sequence>
<name>A0ABS7XXX3_9FLAO</name>
<protein>
    <submittedName>
        <fullName evidence="1">Sulfotransferase</fullName>
    </submittedName>
</protein>
<gene>
    <name evidence="1" type="ORF">LBV24_01515</name>
</gene>
<evidence type="ECO:0000313" key="2">
    <source>
        <dbReference type="Proteomes" id="UP001198402"/>
    </source>
</evidence>
<dbReference type="EMBL" id="JAIUJS010000001">
    <property type="protein sequence ID" value="MCA0151875.1"/>
    <property type="molecule type" value="Genomic_DNA"/>
</dbReference>